<evidence type="ECO:0000313" key="7">
    <source>
        <dbReference type="Proteomes" id="UP000003136"/>
    </source>
</evidence>
<evidence type="ECO:0000256" key="2">
    <source>
        <dbReference type="ARBA" id="ARBA00023125"/>
    </source>
</evidence>
<keyword evidence="1" id="KW-0805">Transcription regulation</keyword>
<evidence type="ECO:0008006" key="8">
    <source>
        <dbReference type="Google" id="ProtNLM"/>
    </source>
</evidence>
<dbReference type="PROSITE" id="PS50042">
    <property type="entry name" value="CNMP_BINDING_3"/>
    <property type="match status" value="1"/>
</dbReference>
<dbReference type="eggNOG" id="COG0664">
    <property type="taxonomic scope" value="Bacteria"/>
</dbReference>
<dbReference type="GO" id="GO:0006355">
    <property type="term" value="P:regulation of DNA-templated transcription"/>
    <property type="evidence" value="ECO:0007669"/>
    <property type="project" value="InterPro"/>
</dbReference>
<dbReference type="SUPFAM" id="SSF51206">
    <property type="entry name" value="cAMP-binding domain-like"/>
    <property type="match status" value="1"/>
</dbReference>
<reference evidence="6 7" key="1">
    <citation type="submission" date="2008-11" db="EMBL/GenBank/DDBJ databases">
        <title>Draft genome sequence of Bacteroides pectinophilus (ATCC 43243).</title>
        <authorList>
            <person name="Sudarsanam P."/>
            <person name="Ley R."/>
            <person name="Guruge J."/>
            <person name="Turnbaugh P.J."/>
            <person name="Mahowald M."/>
            <person name="Liep D."/>
            <person name="Gordon J."/>
        </authorList>
    </citation>
    <scope>NUCLEOTIDE SEQUENCE [LARGE SCALE GENOMIC DNA]</scope>
    <source>
        <strain evidence="6 7">ATCC 43243</strain>
    </source>
</reference>
<dbReference type="InterPro" id="IPR014710">
    <property type="entry name" value="RmlC-like_jellyroll"/>
</dbReference>
<sequence>MLLQQHNKTVCWRKDKFMSIKKFSIKNYDMKKYYGLLEKTVLFQGCDDESIENMLDCLSAEIRTYDKDEVVFHTGDVNVPLGVVLSGKVHIGQSDVFGNYNIMSDAKPGEFFAESFACARNIPMIPEVVADEKSEILFLGIEKVLSTCHGACQFHTKLVSNLVTAIASKNIRLMQKITDTAPKSIRERVLSYLSYQSEINESDEFDIAYNRQQMADYLGVDRSALSAELGRMRDDGIIAFRKNHFRLLTSC</sequence>
<proteinExistence type="predicted"/>
<dbReference type="EMBL" id="ABVQ01000035">
    <property type="protein sequence ID" value="EEC57944.1"/>
    <property type="molecule type" value="Genomic_DNA"/>
</dbReference>
<dbReference type="InterPro" id="IPR012318">
    <property type="entry name" value="HTH_CRP"/>
</dbReference>
<dbReference type="GO" id="GO:0003677">
    <property type="term" value="F:DNA binding"/>
    <property type="evidence" value="ECO:0007669"/>
    <property type="project" value="UniProtKB-KW"/>
</dbReference>
<gene>
    <name evidence="6" type="ORF">BACPEC_00929</name>
</gene>
<evidence type="ECO:0000259" key="4">
    <source>
        <dbReference type="PROSITE" id="PS50042"/>
    </source>
</evidence>
<dbReference type="Pfam" id="PF00027">
    <property type="entry name" value="cNMP_binding"/>
    <property type="match status" value="1"/>
</dbReference>
<evidence type="ECO:0000313" key="6">
    <source>
        <dbReference type="EMBL" id="EEC57944.1"/>
    </source>
</evidence>
<dbReference type="Proteomes" id="UP000003136">
    <property type="component" value="Unassembled WGS sequence"/>
</dbReference>
<feature type="domain" description="HTH crp-type" evidence="5">
    <location>
        <begin position="183"/>
        <end position="251"/>
    </location>
</feature>
<dbReference type="HOGENOM" id="CLU_075053_4_1_9"/>
<protein>
    <recommendedName>
        <fullName evidence="8">Cyclic nucleotide-binding domain-containing protein</fullName>
    </recommendedName>
</protein>
<accession>B7AQH2</accession>
<dbReference type="CDD" id="cd00038">
    <property type="entry name" value="CAP_ED"/>
    <property type="match status" value="1"/>
</dbReference>
<dbReference type="SUPFAM" id="SSF46785">
    <property type="entry name" value="Winged helix' DNA-binding domain"/>
    <property type="match status" value="1"/>
</dbReference>
<organism evidence="6 7">
    <name type="scientific">[Bacteroides] pectinophilus ATCC 43243</name>
    <dbReference type="NCBI Taxonomy" id="483218"/>
    <lineage>
        <taxon>Bacteria</taxon>
        <taxon>Bacillati</taxon>
        <taxon>Bacillota</taxon>
        <taxon>Clostridia</taxon>
        <taxon>Eubacteriales</taxon>
    </lineage>
</organism>
<name>B7AQH2_9FIRM</name>
<keyword evidence="3" id="KW-0804">Transcription</keyword>
<evidence type="ECO:0000256" key="1">
    <source>
        <dbReference type="ARBA" id="ARBA00023015"/>
    </source>
</evidence>
<evidence type="ECO:0000256" key="3">
    <source>
        <dbReference type="ARBA" id="ARBA00023163"/>
    </source>
</evidence>
<dbReference type="InterPro" id="IPR036390">
    <property type="entry name" value="WH_DNA-bd_sf"/>
</dbReference>
<dbReference type="InterPro" id="IPR000595">
    <property type="entry name" value="cNMP-bd_dom"/>
</dbReference>
<reference evidence="6 7" key="2">
    <citation type="submission" date="2008-11" db="EMBL/GenBank/DDBJ databases">
        <authorList>
            <person name="Fulton L."/>
            <person name="Clifton S."/>
            <person name="Fulton B."/>
            <person name="Xu J."/>
            <person name="Minx P."/>
            <person name="Pepin K.H."/>
            <person name="Johnson M."/>
            <person name="Bhonagiri V."/>
            <person name="Nash W.E."/>
            <person name="Mardis E.R."/>
            <person name="Wilson R.K."/>
        </authorList>
    </citation>
    <scope>NUCLEOTIDE SEQUENCE [LARGE SCALE GENOMIC DNA]</scope>
    <source>
        <strain evidence="6 7">ATCC 43243</strain>
    </source>
</reference>
<dbReference type="Pfam" id="PF13545">
    <property type="entry name" value="HTH_Crp_2"/>
    <property type="match status" value="1"/>
</dbReference>
<dbReference type="STRING" id="483218.BACPEC_00929"/>
<dbReference type="PROSITE" id="PS51063">
    <property type="entry name" value="HTH_CRP_2"/>
    <property type="match status" value="1"/>
</dbReference>
<keyword evidence="2" id="KW-0238">DNA-binding</keyword>
<dbReference type="SMART" id="SM00419">
    <property type="entry name" value="HTH_CRP"/>
    <property type="match status" value="1"/>
</dbReference>
<dbReference type="InterPro" id="IPR018490">
    <property type="entry name" value="cNMP-bd_dom_sf"/>
</dbReference>
<dbReference type="Gene3D" id="2.60.120.10">
    <property type="entry name" value="Jelly Rolls"/>
    <property type="match status" value="1"/>
</dbReference>
<keyword evidence="7" id="KW-1185">Reference proteome</keyword>
<feature type="domain" description="Cyclic nucleotide-binding" evidence="4">
    <location>
        <begin position="42"/>
        <end position="139"/>
    </location>
</feature>
<comment type="caution">
    <text evidence="6">The sequence shown here is derived from an EMBL/GenBank/DDBJ whole genome shotgun (WGS) entry which is preliminary data.</text>
</comment>
<dbReference type="AlphaFoldDB" id="B7AQH2"/>
<evidence type="ECO:0000259" key="5">
    <source>
        <dbReference type="PROSITE" id="PS51063"/>
    </source>
</evidence>